<evidence type="ECO:0000256" key="6">
    <source>
        <dbReference type="SAM" id="Phobius"/>
    </source>
</evidence>
<comment type="subcellular location">
    <subcellularLocation>
        <location evidence="1">Cell membrane</location>
        <topology evidence="1">Multi-pass membrane protein</topology>
    </subcellularLocation>
</comment>
<feature type="transmembrane region" description="Helical" evidence="6">
    <location>
        <begin position="236"/>
        <end position="255"/>
    </location>
</feature>
<evidence type="ECO:0000256" key="2">
    <source>
        <dbReference type="ARBA" id="ARBA00022475"/>
    </source>
</evidence>
<dbReference type="PANTHER" id="PTHR33406:SF10">
    <property type="entry name" value="SSD DOMAIN-CONTAINING PROTEIN"/>
    <property type="match status" value="1"/>
</dbReference>
<keyword evidence="2" id="KW-1003">Cell membrane</keyword>
<evidence type="ECO:0000256" key="3">
    <source>
        <dbReference type="ARBA" id="ARBA00022692"/>
    </source>
</evidence>
<sequence>MATDMKPNPVTEKMLDAVIPIIYGRRRLVLILLALLTAFFLWETLQVRPDAGFDKSIPLEHEYMHVYKQYETEFGGANTVLVALVQKDGDIYNEVFLSKLKAVTDAVFFLPGVDRSRVSSLFTPDVRYLEVVEGGFRGGNVIPADYQPTPEMFRLVRGNVAKAGVIGRYVSSTQNGAMVYAELLETDPISGDKLDYQKVAADLEKIREKYETDDIKVHIVGFAKVVGDVTDATMEVVGFFLIAVFGTMLALWWYLGSFRLALLPMGCSIVAVIWEFGLLRLFGFGLDPFAILVPFLVLAVSTSHGVQYVNTWADEVIRGRNSYDASVETYRRLAIPGIIALITDLSGFLTIQLVPIEIVREMSWNASFGMLAIIVTNKVMMPIWLSYLSVKDVDSFRVKRQAKLDAGDRLWRAMTVVTKPSVAVVLVVISAGVLGFSWWKQQDRIIGDAQVGVPELRPESRYNQDSYAITQNFAIGVDILKIIAETDPEACIKYKVMEQIDRFAWRMQNTPGVQSTISLPQVAKQVNSAFSEANPKYLVLPRNHYVMVQAISPVPTSTGLLNPDCSAMAVLIFTADHKAQTIAHIVEEVKRFQAENDAEFFETHQDVEAAYCANKTGTRREIGIAETELARYTAALRKGGMDDEGVDKDSGVAERKEKLDKLKQDYAGLDKACPVNFAIASANVGVMAATNEVVEDKEFGTIFWVYVVITIFLLLSYRSLSALIAVVLPLVMVSILANALMAMFGIGLKVATLPVVALAVGIGVDYGIYIYDVLQHEIYQKGRTLREAYFETLRQTGKAVIFTGICLAGGVATWLLSDLQFQRDMGLLLVVMFTANMLGAVILLPAYARFIMKLPNG</sequence>
<dbReference type="EMBL" id="JAVRIC010000005">
    <property type="protein sequence ID" value="MDT0496755.1"/>
    <property type="molecule type" value="Genomic_DNA"/>
</dbReference>
<evidence type="ECO:0000313" key="9">
    <source>
        <dbReference type="Proteomes" id="UP001254608"/>
    </source>
</evidence>
<feature type="transmembrane region" description="Helical" evidence="6">
    <location>
        <begin position="699"/>
        <end position="715"/>
    </location>
</feature>
<dbReference type="Gene3D" id="1.20.1640.10">
    <property type="entry name" value="Multidrug efflux transporter AcrB transmembrane domain"/>
    <property type="match status" value="2"/>
</dbReference>
<name>A0ABU2WFW7_9GAMM</name>
<evidence type="ECO:0000256" key="1">
    <source>
        <dbReference type="ARBA" id="ARBA00004651"/>
    </source>
</evidence>
<feature type="transmembrane region" description="Helical" evidence="6">
    <location>
        <begin position="827"/>
        <end position="848"/>
    </location>
</feature>
<reference evidence="8 9" key="1">
    <citation type="submission" date="2023-09" db="EMBL/GenBank/DDBJ databases">
        <authorList>
            <person name="Rey-Velasco X."/>
        </authorList>
    </citation>
    <scope>NUCLEOTIDE SEQUENCE [LARGE SCALE GENOMIC DNA]</scope>
    <source>
        <strain evidence="8 9">W345</strain>
    </source>
</reference>
<keyword evidence="5 6" id="KW-0472">Membrane</keyword>
<dbReference type="PRINTS" id="PR00702">
    <property type="entry name" value="ACRIFLAVINRP"/>
</dbReference>
<feature type="domain" description="SSD" evidence="7">
    <location>
        <begin position="260"/>
        <end position="390"/>
    </location>
</feature>
<comment type="caution">
    <text evidence="8">The sequence shown here is derived from an EMBL/GenBank/DDBJ whole genome shotgun (WGS) entry which is preliminary data.</text>
</comment>
<feature type="transmembrane region" description="Helical" evidence="6">
    <location>
        <begin position="795"/>
        <end position="815"/>
    </location>
</feature>
<organism evidence="8 9">
    <name type="scientific">Banduia mediterranea</name>
    <dbReference type="NCBI Taxonomy" id="3075609"/>
    <lineage>
        <taxon>Bacteria</taxon>
        <taxon>Pseudomonadati</taxon>
        <taxon>Pseudomonadota</taxon>
        <taxon>Gammaproteobacteria</taxon>
        <taxon>Nevskiales</taxon>
        <taxon>Algiphilaceae</taxon>
        <taxon>Banduia</taxon>
    </lineage>
</organism>
<feature type="transmembrane region" description="Helical" evidence="6">
    <location>
        <begin position="333"/>
        <end position="354"/>
    </location>
</feature>
<feature type="transmembrane region" description="Helical" evidence="6">
    <location>
        <begin position="289"/>
        <end position="312"/>
    </location>
</feature>
<feature type="transmembrane region" description="Helical" evidence="6">
    <location>
        <begin position="366"/>
        <end position="390"/>
    </location>
</feature>
<accession>A0ABU2WFW7</accession>
<keyword evidence="4 6" id="KW-1133">Transmembrane helix</keyword>
<dbReference type="InterPro" id="IPR050545">
    <property type="entry name" value="Mycobact_MmpL"/>
</dbReference>
<keyword evidence="9" id="KW-1185">Reference proteome</keyword>
<dbReference type="RefSeq" id="WP_311364148.1">
    <property type="nucleotide sequence ID" value="NZ_JAVRIC010000005.1"/>
</dbReference>
<keyword evidence="3 6" id="KW-0812">Transmembrane</keyword>
<dbReference type="InterPro" id="IPR000731">
    <property type="entry name" value="SSD"/>
</dbReference>
<gene>
    <name evidence="8" type="ORF">RM530_05180</name>
</gene>
<evidence type="ECO:0000256" key="4">
    <source>
        <dbReference type="ARBA" id="ARBA00022989"/>
    </source>
</evidence>
<dbReference type="InterPro" id="IPR004869">
    <property type="entry name" value="MMPL_dom"/>
</dbReference>
<evidence type="ECO:0000313" key="8">
    <source>
        <dbReference type="EMBL" id="MDT0496755.1"/>
    </source>
</evidence>
<dbReference type="Proteomes" id="UP001254608">
    <property type="component" value="Unassembled WGS sequence"/>
</dbReference>
<dbReference type="SUPFAM" id="SSF82866">
    <property type="entry name" value="Multidrug efflux transporter AcrB transmembrane domain"/>
    <property type="match status" value="2"/>
</dbReference>
<feature type="transmembrane region" description="Helical" evidence="6">
    <location>
        <begin position="410"/>
        <end position="439"/>
    </location>
</feature>
<dbReference type="InterPro" id="IPR001036">
    <property type="entry name" value="Acrflvin-R"/>
</dbReference>
<dbReference type="PANTHER" id="PTHR33406">
    <property type="entry name" value="MEMBRANE PROTEIN MJ1562-RELATED"/>
    <property type="match status" value="1"/>
</dbReference>
<feature type="transmembrane region" description="Helical" evidence="6">
    <location>
        <begin position="752"/>
        <end position="774"/>
    </location>
</feature>
<protein>
    <submittedName>
        <fullName evidence="8">Efflux RND transporter permease subunit</fullName>
    </submittedName>
</protein>
<dbReference type="Pfam" id="PF03176">
    <property type="entry name" value="MMPL"/>
    <property type="match status" value="2"/>
</dbReference>
<feature type="transmembrane region" description="Helical" evidence="6">
    <location>
        <begin position="262"/>
        <end position="283"/>
    </location>
</feature>
<proteinExistence type="predicted"/>
<dbReference type="PROSITE" id="PS50156">
    <property type="entry name" value="SSD"/>
    <property type="match status" value="1"/>
</dbReference>
<feature type="transmembrane region" description="Helical" evidence="6">
    <location>
        <begin position="722"/>
        <end position="746"/>
    </location>
</feature>
<evidence type="ECO:0000256" key="5">
    <source>
        <dbReference type="ARBA" id="ARBA00023136"/>
    </source>
</evidence>
<evidence type="ECO:0000259" key="7">
    <source>
        <dbReference type="PROSITE" id="PS50156"/>
    </source>
</evidence>